<dbReference type="InterPro" id="IPR048097">
    <property type="entry name" value="Cps14G-like"/>
</dbReference>
<dbReference type="InterPro" id="IPR007235">
    <property type="entry name" value="Glyco_trans_28_C"/>
</dbReference>
<dbReference type="PANTHER" id="PTHR12867:SF6">
    <property type="entry name" value="N-ACETYLGLUCOSAMINYLDIPHOSPHODOLICHOL N-ACETYLGLUCOSAMINYLTRANSFERASE"/>
    <property type="match status" value="1"/>
</dbReference>
<evidence type="ECO:0000256" key="5">
    <source>
        <dbReference type="ARBA" id="ARBA00022824"/>
    </source>
</evidence>
<evidence type="ECO:0000256" key="3">
    <source>
        <dbReference type="ARBA" id="ARBA00022676"/>
    </source>
</evidence>
<dbReference type="Gene3D" id="3.40.50.2000">
    <property type="entry name" value="Glycogen Phosphorylase B"/>
    <property type="match status" value="1"/>
</dbReference>
<accession>A0A5P1PN40</accession>
<keyword evidence="3" id="KW-0328">Glycosyltransferase</keyword>
<feature type="domain" description="Glycosyl transferase family 28 C-terminal" evidence="6">
    <location>
        <begin position="4"/>
        <end position="137"/>
    </location>
</feature>
<evidence type="ECO:0000259" key="6">
    <source>
        <dbReference type="Pfam" id="PF04101"/>
    </source>
</evidence>
<comment type="subcellular location">
    <subcellularLocation>
        <location evidence="1">Endoplasmic reticulum</location>
    </subcellularLocation>
</comment>
<proteinExistence type="inferred from homology"/>
<evidence type="ECO:0000313" key="7">
    <source>
        <dbReference type="EMBL" id="QEQ70671.1"/>
    </source>
</evidence>
<dbReference type="InterPro" id="IPR039042">
    <property type="entry name" value="Alg13-like"/>
</dbReference>
<dbReference type="SUPFAM" id="SSF53756">
    <property type="entry name" value="UDP-Glycosyltransferase/glycogen phosphorylase"/>
    <property type="match status" value="1"/>
</dbReference>
<evidence type="ECO:0000256" key="2">
    <source>
        <dbReference type="ARBA" id="ARBA00006962"/>
    </source>
</evidence>
<dbReference type="AlphaFoldDB" id="A0A5P1PN40"/>
<keyword evidence="4 7" id="KW-0808">Transferase</keyword>
<evidence type="ECO:0000256" key="1">
    <source>
        <dbReference type="ARBA" id="ARBA00004240"/>
    </source>
</evidence>
<dbReference type="Pfam" id="PF04101">
    <property type="entry name" value="Glyco_tran_28_C"/>
    <property type="match status" value="1"/>
</dbReference>
<dbReference type="EMBL" id="MK455080">
    <property type="protein sequence ID" value="QEQ70671.1"/>
    <property type="molecule type" value="Genomic_DNA"/>
</dbReference>
<dbReference type="NCBIfam" id="NF041548">
    <property type="entry name" value="PssE"/>
    <property type="match status" value="1"/>
</dbReference>
<dbReference type="GO" id="GO:0006488">
    <property type="term" value="P:dolichol-linked oligosaccharide biosynthetic process"/>
    <property type="evidence" value="ECO:0007669"/>
    <property type="project" value="InterPro"/>
</dbReference>
<organism evidence="7">
    <name type="scientific">Vibrio parahaemolyticus</name>
    <dbReference type="NCBI Taxonomy" id="670"/>
    <lineage>
        <taxon>Bacteria</taxon>
        <taxon>Pseudomonadati</taxon>
        <taxon>Pseudomonadota</taxon>
        <taxon>Gammaproteobacteria</taxon>
        <taxon>Vibrionales</taxon>
        <taxon>Vibrionaceae</taxon>
        <taxon>Vibrio</taxon>
    </lineage>
</organism>
<sequence>MIRCFVTVGTSSFDSLVRAIEAIQVDGLEFFIQYGFSSVKPQRHNSAEWVADLSARIKEYDLVVCHAGAGTVYSTLELGLPMVVVPNTERVDLHQLELAKYIFDNGYSEVVFNIHELEHAILKVANQTGTYQKYKKEEFFVMPEIVSIIEQREIE</sequence>
<comment type="similarity">
    <text evidence="2">Belongs to the glycosyltransferase 28 family.</text>
</comment>
<dbReference type="GO" id="GO:0016758">
    <property type="term" value="F:hexosyltransferase activity"/>
    <property type="evidence" value="ECO:0007669"/>
    <property type="project" value="InterPro"/>
</dbReference>
<name>A0A5P1PN40_VIBPH</name>
<evidence type="ECO:0000256" key="4">
    <source>
        <dbReference type="ARBA" id="ARBA00022679"/>
    </source>
</evidence>
<keyword evidence="5" id="KW-0256">Endoplasmic reticulum</keyword>
<reference evidence="7" key="1">
    <citation type="journal article" date="2019" name="Int. J. Food Microbiol.">
        <title>Developing a novel molecular serotyping system based on capsular polysaccharide synthesis gene clusters of Vibrio parahaemolyticus.</title>
        <authorList>
            <person name="Pang Y."/>
            <person name="Guo X."/>
            <person name="Tian X."/>
            <person name="Liu F."/>
            <person name="Wang L."/>
            <person name="Wu J."/>
            <person name="Zhang S."/>
            <person name="Li S."/>
            <person name="Liu B."/>
        </authorList>
    </citation>
    <scope>NUCLEOTIDE SEQUENCE</scope>
    <source>
        <strain evidence="7">G2927</strain>
    </source>
</reference>
<protein>
    <submittedName>
        <fullName evidence="7">Glycosyltransferase 28 domain-containing protein</fullName>
    </submittedName>
</protein>
<dbReference type="PANTHER" id="PTHR12867">
    <property type="entry name" value="GLYCOSYL TRANSFERASE-RELATED"/>
    <property type="match status" value="1"/>
</dbReference>